<feature type="transmembrane region" description="Helical" evidence="9">
    <location>
        <begin position="397"/>
        <end position="416"/>
    </location>
</feature>
<feature type="transmembrane region" description="Helical" evidence="9">
    <location>
        <begin position="265"/>
        <end position="288"/>
    </location>
</feature>
<dbReference type="CDD" id="cd17321">
    <property type="entry name" value="MFS_MMR_MDR_like"/>
    <property type="match status" value="1"/>
</dbReference>
<dbReference type="SUPFAM" id="SSF103473">
    <property type="entry name" value="MFS general substrate transporter"/>
    <property type="match status" value="1"/>
</dbReference>
<feature type="transmembrane region" description="Helical" evidence="9">
    <location>
        <begin position="294"/>
        <end position="316"/>
    </location>
</feature>
<evidence type="ECO:0000259" key="10">
    <source>
        <dbReference type="PROSITE" id="PS50850"/>
    </source>
</evidence>
<feature type="transmembrane region" description="Helical" evidence="9">
    <location>
        <begin position="79"/>
        <end position="103"/>
    </location>
</feature>
<feature type="compositionally biased region" description="Low complexity" evidence="8">
    <location>
        <begin position="453"/>
        <end position="467"/>
    </location>
</feature>
<evidence type="ECO:0000256" key="1">
    <source>
        <dbReference type="ARBA" id="ARBA00004651"/>
    </source>
</evidence>
<dbReference type="Proteomes" id="UP001501196">
    <property type="component" value="Unassembled WGS sequence"/>
</dbReference>
<dbReference type="PANTHER" id="PTHR42718">
    <property type="entry name" value="MAJOR FACILITATOR SUPERFAMILY MULTIDRUG TRANSPORTER MFSC"/>
    <property type="match status" value="1"/>
</dbReference>
<feature type="transmembrane region" description="Helical" evidence="9">
    <location>
        <begin position="227"/>
        <end position="244"/>
    </location>
</feature>
<dbReference type="EMBL" id="BAAAPW010000001">
    <property type="protein sequence ID" value="GAA2023595.1"/>
    <property type="molecule type" value="Genomic_DNA"/>
</dbReference>
<evidence type="ECO:0000256" key="5">
    <source>
        <dbReference type="ARBA" id="ARBA00022692"/>
    </source>
</evidence>
<keyword evidence="3" id="KW-0813">Transport</keyword>
<evidence type="ECO:0000256" key="4">
    <source>
        <dbReference type="ARBA" id="ARBA00022475"/>
    </source>
</evidence>
<feature type="region of interest" description="Disordered" evidence="8">
    <location>
        <begin position="453"/>
        <end position="495"/>
    </location>
</feature>
<comment type="similarity">
    <text evidence="2">Belongs to the major facilitator superfamily. EmrB family.</text>
</comment>
<dbReference type="InterPro" id="IPR036259">
    <property type="entry name" value="MFS_trans_sf"/>
</dbReference>
<evidence type="ECO:0000256" key="8">
    <source>
        <dbReference type="SAM" id="MobiDB-lite"/>
    </source>
</evidence>
<dbReference type="RefSeq" id="WP_425546179.1">
    <property type="nucleotide sequence ID" value="NZ_BAAAPW010000001.1"/>
</dbReference>
<evidence type="ECO:0000256" key="9">
    <source>
        <dbReference type="SAM" id="Phobius"/>
    </source>
</evidence>
<feature type="transmembrane region" description="Helical" evidence="9">
    <location>
        <begin position="195"/>
        <end position="215"/>
    </location>
</feature>
<dbReference type="Pfam" id="PF07690">
    <property type="entry name" value="MFS_1"/>
    <property type="match status" value="1"/>
</dbReference>
<feature type="transmembrane region" description="Helical" evidence="9">
    <location>
        <begin position="163"/>
        <end position="183"/>
    </location>
</feature>
<dbReference type="InterPro" id="IPR011701">
    <property type="entry name" value="MFS"/>
</dbReference>
<comment type="subcellular location">
    <subcellularLocation>
        <location evidence="1">Cell membrane</location>
        <topology evidence="1">Multi-pass membrane protein</topology>
    </subcellularLocation>
</comment>
<dbReference type="Gene3D" id="1.20.1720.10">
    <property type="entry name" value="Multidrug resistance protein D"/>
    <property type="match status" value="1"/>
</dbReference>
<feature type="transmembrane region" description="Helical" evidence="9">
    <location>
        <begin position="138"/>
        <end position="157"/>
    </location>
</feature>
<keyword evidence="12" id="KW-1185">Reference proteome</keyword>
<evidence type="ECO:0000313" key="12">
    <source>
        <dbReference type="Proteomes" id="UP001501196"/>
    </source>
</evidence>
<dbReference type="InterPro" id="IPR004638">
    <property type="entry name" value="EmrB-like"/>
</dbReference>
<dbReference type="NCBIfam" id="TIGR00711">
    <property type="entry name" value="efflux_EmrB"/>
    <property type="match status" value="1"/>
</dbReference>
<evidence type="ECO:0000256" key="6">
    <source>
        <dbReference type="ARBA" id="ARBA00022989"/>
    </source>
</evidence>
<protein>
    <submittedName>
        <fullName evidence="11">MFS transporter</fullName>
    </submittedName>
</protein>
<feature type="transmembrane region" description="Helical" evidence="9">
    <location>
        <begin position="353"/>
        <end position="376"/>
    </location>
</feature>
<proteinExistence type="inferred from homology"/>
<feature type="transmembrane region" description="Helical" evidence="9">
    <location>
        <begin position="109"/>
        <end position="126"/>
    </location>
</feature>
<reference evidence="11 12" key="1">
    <citation type="journal article" date="2019" name="Int. J. Syst. Evol. Microbiol.">
        <title>The Global Catalogue of Microorganisms (GCM) 10K type strain sequencing project: providing services to taxonomists for standard genome sequencing and annotation.</title>
        <authorList>
            <consortium name="The Broad Institute Genomics Platform"/>
            <consortium name="The Broad Institute Genome Sequencing Center for Infectious Disease"/>
            <person name="Wu L."/>
            <person name="Ma J."/>
        </authorList>
    </citation>
    <scope>NUCLEOTIDE SEQUENCE [LARGE SCALE GENOMIC DNA]</scope>
    <source>
        <strain evidence="11 12">JCM 15672</strain>
    </source>
</reference>
<sequence length="495" mass="51236">MTGMDRRTRVLVIAIVVAFIAFLDGAVINIALPAIEAELGGGLTLQQWAVDAYLLTLGSLILLAGSLSDSFGRLRILRIGLYGFGLTSIVCAIAMDGTVLVVARALQGAAGALLVPSSLALIIANFPSAEQGRAIGRWTAWTTSAFLIGPILGGALVDLVSWRLVFAINVVPIAVALVMMHPLGRDEPNPDRARVDWLGATLGVVGLGGTVFALIEQGRLGWADPLVFVPAVVGVVALVAFVLWERRAPHPMLPLSLFEARNFAAGNLATWFIYAAFMLGLFALPIFLQEVGGFPATLAGLATLPPTAMLVVLGSWFGTLGGRFGPRFFMSAGPIVVAVGYLLTLMVDVPVEYWWQVFPGMLVVGLGMSMTVAPLTSAILGAVDPSRAGIGSAVNNAVARIAGLVSVASIGVIVAGQLDVSGYHRVAIVTAALLLVGGVVSWIGIRNPSQTADAGAAATTETADAAGSTVEADPADGQPRTSAPDAASSDERPRS</sequence>
<dbReference type="PANTHER" id="PTHR42718:SF9">
    <property type="entry name" value="MAJOR FACILITATOR SUPERFAMILY MULTIDRUG TRANSPORTER MFSC"/>
    <property type="match status" value="1"/>
</dbReference>
<evidence type="ECO:0000256" key="2">
    <source>
        <dbReference type="ARBA" id="ARBA00008537"/>
    </source>
</evidence>
<keyword evidence="4" id="KW-1003">Cell membrane</keyword>
<feature type="domain" description="Major facilitator superfamily (MFS) profile" evidence="10">
    <location>
        <begin position="10"/>
        <end position="449"/>
    </location>
</feature>
<dbReference type="Gene3D" id="1.20.1250.20">
    <property type="entry name" value="MFS general substrate transporter like domains"/>
    <property type="match status" value="1"/>
</dbReference>
<comment type="caution">
    <text evidence="11">The sequence shown here is derived from an EMBL/GenBank/DDBJ whole genome shotgun (WGS) entry which is preliminary data.</text>
</comment>
<organism evidence="11 12">
    <name type="scientific">Agromyces tropicus</name>
    <dbReference type="NCBI Taxonomy" id="555371"/>
    <lineage>
        <taxon>Bacteria</taxon>
        <taxon>Bacillati</taxon>
        <taxon>Actinomycetota</taxon>
        <taxon>Actinomycetes</taxon>
        <taxon>Micrococcales</taxon>
        <taxon>Microbacteriaceae</taxon>
        <taxon>Agromyces</taxon>
    </lineage>
</organism>
<dbReference type="InterPro" id="IPR020846">
    <property type="entry name" value="MFS_dom"/>
</dbReference>
<feature type="transmembrane region" description="Helical" evidence="9">
    <location>
        <begin position="47"/>
        <end position="67"/>
    </location>
</feature>
<keyword evidence="7 9" id="KW-0472">Membrane</keyword>
<gene>
    <name evidence="11" type="ORF">GCM10009819_02950</name>
</gene>
<keyword evidence="6 9" id="KW-1133">Transmembrane helix</keyword>
<feature type="transmembrane region" description="Helical" evidence="9">
    <location>
        <begin position="422"/>
        <end position="445"/>
    </location>
</feature>
<evidence type="ECO:0000313" key="11">
    <source>
        <dbReference type="EMBL" id="GAA2023595.1"/>
    </source>
</evidence>
<feature type="transmembrane region" description="Helical" evidence="9">
    <location>
        <begin position="12"/>
        <end position="35"/>
    </location>
</feature>
<keyword evidence="5 9" id="KW-0812">Transmembrane</keyword>
<evidence type="ECO:0000256" key="3">
    <source>
        <dbReference type="ARBA" id="ARBA00022448"/>
    </source>
</evidence>
<dbReference type="PROSITE" id="PS50850">
    <property type="entry name" value="MFS"/>
    <property type="match status" value="1"/>
</dbReference>
<accession>A0ABN2TXU7</accession>
<evidence type="ECO:0000256" key="7">
    <source>
        <dbReference type="ARBA" id="ARBA00023136"/>
    </source>
</evidence>
<feature type="transmembrane region" description="Helical" evidence="9">
    <location>
        <begin position="328"/>
        <end position="347"/>
    </location>
</feature>
<name>A0ABN2TXU7_9MICO</name>